<evidence type="ECO:0000313" key="1">
    <source>
        <dbReference type="EMBL" id="CRF41573.1"/>
    </source>
</evidence>
<sequence>MSLESLIESQGQISLCLDLQNSQNFKVLPFVALVCNPSERMIDVAESKEYQLFMQSGL</sequence>
<dbReference type="AlphaFoldDB" id="A0A0K2X7J4"/>
<dbReference type="STRING" id="1578720.HAL011_13760"/>
<keyword evidence="2" id="KW-1185">Reference proteome</keyword>
<organism evidence="1 2">
    <name type="scientific">Helicobacter ailurogastricus</name>
    <dbReference type="NCBI Taxonomy" id="1578720"/>
    <lineage>
        <taxon>Bacteria</taxon>
        <taxon>Pseudomonadati</taxon>
        <taxon>Campylobacterota</taxon>
        <taxon>Epsilonproteobacteria</taxon>
        <taxon>Campylobacterales</taxon>
        <taxon>Helicobacteraceae</taxon>
        <taxon>Helicobacter</taxon>
    </lineage>
</organism>
<evidence type="ECO:0000313" key="2">
    <source>
        <dbReference type="Proteomes" id="UP000038622"/>
    </source>
</evidence>
<dbReference type="Proteomes" id="UP000038622">
    <property type="component" value="Unassembled WGS sequence"/>
</dbReference>
<dbReference type="EMBL" id="CDML01000046">
    <property type="protein sequence ID" value="CRF41573.1"/>
    <property type="molecule type" value="Genomic_DNA"/>
</dbReference>
<gene>
    <name evidence="1" type="ORF">HAL011_13760</name>
</gene>
<protein>
    <submittedName>
        <fullName evidence="1">Uncharacterized protein</fullName>
    </submittedName>
</protein>
<reference evidence="2" key="1">
    <citation type="submission" date="2014-12" db="EMBL/GenBank/DDBJ databases">
        <authorList>
            <person name="Smet A."/>
        </authorList>
    </citation>
    <scope>NUCLEOTIDE SEQUENCE [LARGE SCALE GENOMIC DNA]</scope>
</reference>
<proteinExistence type="predicted"/>
<name>A0A0K2X7J4_9HELI</name>
<accession>A0A0K2X7J4</accession>